<feature type="compositionally biased region" description="Low complexity" evidence="5">
    <location>
        <begin position="1111"/>
        <end position="1137"/>
    </location>
</feature>
<feature type="compositionally biased region" description="Low complexity" evidence="5">
    <location>
        <begin position="1028"/>
        <end position="1064"/>
    </location>
</feature>
<dbReference type="GO" id="GO:0017022">
    <property type="term" value="F:myosin binding"/>
    <property type="evidence" value="ECO:0007669"/>
    <property type="project" value="InterPro"/>
</dbReference>
<sequence>MAEALHDPDSPFHAYLRRDAKLGDALQLYPPLDDLSRASLARPRATDAARTSTSRKSRARAPKQAAAVWGSGWETRGQGVLERGVLGSATAALGGLVGALARGSKPATIDEGSEGEEEGEGAEQADKRNEAGAPTQLLGSVEGFIVSAQELDLRVANALSAIKELECIAHGLGLSDPLPPISRIEARAYLSKRKPASPTSATMLSTPSRSPRIPSPLGLPSSASSSTPDDVSPPPLRAQALRRALASALSDALAALSTSTAALNALLPASSPLLQHSTATAASESTHAPSASLSELMRHDSRARQERDELVAAAAAAASPVSSSASAAAATAVLDPFHPTESTFGGIERRRAEPDAGGDAGEDDAAPGSPAGPGARAGLGAKPRRSQRPLSLGGASGLPAATSSPSDDDAADRDATERLLLVSLQEQFDDLHALRRGVVWRVIEVVDHPADAATADEACGAAARALEQLGERLACAAQGVARAHASEFGESPAATDPSSAVPAREHAAPAGGGSEGMQRTTSASEREKRRRSGLYGRGEEAAHVPPSSAAQWAPPPPPAAGGGGRTSAPSTPTAPPRSAAGLRRVPSTSSSAAPSSFANFAPPAGGLLASPLSRSALTAASVGPGTDPALVALVQGMSLSLRAVQAKLRLVLADAGAGAAGADDKAREGAWRAWEGVGAEVRRLEAEWRGGEGVVRKALGLAKEEARLEESAEVEHADQAGAAVLEVEPDARDGGELDDLNVKGAVDATLDASASPAPAAADDERQALLDAALSLSLLPPADSPSEEKVFEAVAGPDRRAPSAADKLSRDERIRRMKEAREALALGRSSLESPGKGASPGPGGGGVDAQRNMVGELREVLKELNREKGREETPPADAPEPQTVSPAPPPPPSRQLPSAAPPQEVAPPPQTPTKAIPPPPAASRPSPAQSRFVPLPAVSSQQHAPSPPQSPTKAVARPRSSSVQQQPRFVPPPPVAPAAQHAPSPPASPTKVVSPPAAPNAALPPRGAAPPPPPPKFAPPPSAATTNKSSPQQAALSLPPAAPTTPRAQTQQLAHATPPSAGPRYVSPPPPSSSGRQPIPRFVSPPPAASPSGPNSPQRPPIGVSSAPRYALPPGGAASSPASPGAAASPAQAQQPLSRVRRMMDRDRQ</sequence>
<name>A0AAV5GI09_9BASI</name>
<comment type="subcellular location">
    <subcellularLocation>
        <location evidence="1">Endomembrane system</location>
    </subcellularLocation>
</comment>
<feature type="region of interest" description="Disordered" evidence="5">
    <location>
        <begin position="277"/>
        <end position="311"/>
    </location>
</feature>
<feature type="compositionally biased region" description="Gly residues" evidence="5">
    <location>
        <begin position="837"/>
        <end position="846"/>
    </location>
</feature>
<keyword evidence="3" id="KW-1133">Transmembrane helix</keyword>
<proteinExistence type="predicted"/>
<comment type="caution">
    <text evidence="7">The sequence shown here is derived from an EMBL/GenBank/DDBJ whole genome shotgun (WGS) entry which is preliminary data.</text>
</comment>
<dbReference type="Proteomes" id="UP001342314">
    <property type="component" value="Unassembled WGS sequence"/>
</dbReference>
<accession>A0AAV5GI09</accession>
<evidence type="ECO:0000256" key="1">
    <source>
        <dbReference type="ARBA" id="ARBA00004308"/>
    </source>
</evidence>
<organism evidence="7 8">
    <name type="scientific">Rhodotorula paludigena</name>
    <dbReference type="NCBI Taxonomy" id="86838"/>
    <lineage>
        <taxon>Eukaryota</taxon>
        <taxon>Fungi</taxon>
        <taxon>Dikarya</taxon>
        <taxon>Basidiomycota</taxon>
        <taxon>Pucciniomycotina</taxon>
        <taxon>Microbotryomycetes</taxon>
        <taxon>Sporidiobolales</taxon>
        <taxon>Sporidiobolaceae</taxon>
        <taxon>Rhodotorula</taxon>
    </lineage>
</organism>
<reference evidence="7 8" key="1">
    <citation type="submission" date="2021-12" db="EMBL/GenBank/DDBJ databases">
        <title>High titer production of polyol ester of fatty acids by Rhodotorula paludigena BS15 towards product separation-free biomass refinery.</title>
        <authorList>
            <person name="Mano J."/>
            <person name="Ono H."/>
            <person name="Tanaka T."/>
            <person name="Naito K."/>
            <person name="Sushida H."/>
            <person name="Ike M."/>
            <person name="Tokuyasu K."/>
            <person name="Kitaoka M."/>
        </authorList>
    </citation>
    <scope>NUCLEOTIDE SEQUENCE [LARGE SCALE GENOMIC DNA]</scope>
    <source>
        <strain evidence="7 8">BS15</strain>
    </source>
</reference>
<feature type="compositionally biased region" description="Low complexity" evidence="5">
    <location>
        <begin position="366"/>
        <end position="381"/>
    </location>
</feature>
<evidence type="ECO:0000256" key="4">
    <source>
        <dbReference type="ARBA" id="ARBA00023136"/>
    </source>
</evidence>
<feature type="compositionally biased region" description="Basic and acidic residues" evidence="5">
    <location>
        <begin position="785"/>
        <end position="821"/>
    </location>
</feature>
<feature type="region of interest" description="Disordered" evidence="5">
    <location>
        <begin position="487"/>
        <end position="594"/>
    </location>
</feature>
<dbReference type="AlphaFoldDB" id="A0AAV5GI09"/>
<protein>
    <recommendedName>
        <fullName evidence="6">Myosin-binding domain-containing protein</fullName>
    </recommendedName>
</protein>
<feature type="compositionally biased region" description="Basic and acidic residues" evidence="5">
    <location>
        <begin position="296"/>
        <end position="310"/>
    </location>
</feature>
<feature type="compositionally biased region" description="Low complexity" evidence="5">
    <location>
        <begin position="41"/>
        <end position="52"/>
    </location>
</feature>
<feature type="compositionally biased region" description="Pro residues" evidence="5">
    <location>
        <begin position="903"/>
        <end position="921"/>
    </location>
</feature>
<keyword evidence="2" id="KW-0812">Transmembrane</keyword>
<dbReference type="InterPro" id="IPR026859">
    <property type="entry name" value="Myosin-bd"/>
</dbReference>
<evidence type="ECO:0000259" key="6">
    <source>
        <dbReference type="Pfam" id="PF12632"/>
    </source>
</evidence>
<feature type="compositionally biased region" description="Low complexity" evidence="5">
    <location>
        <begin position="954"/>
        <end position="967"/>
    </location>
</feature>
<keyword evidence="4" id="KW-0472">Membrane</keyword>
<feature type="compositionally biased region" description="Low complexity" evidence="5">
    <location>
        <begin position="277"/>
        <end position="292"/>
    </location>
</feature>
<evidence type="ECO:0000256" key="2">
    <source>
        <dbReference type="ARBA" id="ARBA00022692"/>
    </source>
</evidence>
<dbReference type="EMBL" id="BQKY01000004">
    <property type="protein sequence ID" value="GJN88977.1"/>
    <property type="molecule type" value="Genomic_DNA"/>
</dbReference>
<feature type="region of interest" description="Disordered" evidence="5">
    <location>
        <begin position="104"/>
        <end position="130"/>
    </location>
</feature>
<feature type="compositionally biased region" description="Pro residues" evidence="5">
    <location>
        <begin position="1006"/>
        <end position="1021"/>
    </location>
</feature>
<evidence type="ECO:0000313" key="7">
    <source>
        <dbReference type="EMBL" id="GJN88977.1"/>
    </source>
</evidence>
<dbReference type="GO" id="GO:0012505">
    <property type="term" value="C:endomembrane system"/>
    <property type="evidence" value="ECO:0007669"/>
    <property type="project" value="UniProtKB-SubCell"/>
</dbReference>
<feature type="region of interest" description="Disordered" evidence="5">
    <location>
        <begin position="33"/>
        <end position="65"/>
    </location>
</feature>
<feature type="domain" description="Myosin-binding" evidence="6">
    <location>
        <begin position="136"/>
        <end position="187"/>
    </location>
</feature>
<feature type="compositionally biased region" description="Low complexity" evidence="5">
    <location>
        <begin position="204"/>
        <end position="230"/>
    </location>
</feature>
<gene>
    <name evidence="7" type="ORF">Rhopal_001948-T1</name>
</gene>
<feature type="compositionally biased region" description="Basic and acidic residues" evidence="5">
    <location>
        <begin position="855"/>
        <end position="872"/>
    </location>
</feature>
<feature type="region of interest" description="Disordered" evidence="5">
    <location>
        <begin position="191"/>
        <end position="235"/>
    </location>
</feature>
<feature type="compositionally biased region" description="Low complexity" evidence="5">
    <location>
        <begin position="566"/>
        <end position="594"/>
    </location>
</feature>
<feature type="region of interest" description="Disordered" evidence="5">
    <location>
        <begin position="778"/>
        <end position="1148"/>
    </location>
</feature>
<evidence type="ECO:0000256" key="5">
    <source>
        <dbReference type="SAM" id="MobiDB-lite"/>
    </source>
</evidence>
<evidence type="ECO:0000256" key="3">
    <source>
        <dbReference type="ARBA" id="ARBA00022989"/>
    </source>
</evidence>
<feature type="compositionally biased region" description="Acidic residues" evidence="5">
    <location>
        <begin position="111"/>
        <end position="123"/>
    </location>
</feature>
<evidence type="ECO:0000313" key="8">
    <source>
        <dbReference type="Proteomes" id="UP001342314"/>
    </source>
</evidence>
<dbReference type="Pfam" id="PF12632">
    <property type="entry name" value="Vezatin"/>
    <property type="match status" value="1"/>
</dbReference>
<feature type="region of interest" description="Disordered" evidence="5">
    <location>
        <begin position="337"/>
        <end position="412"/>
    </location>
</feature>
<keyword evidence="8" id="KW-1185">Reference proteome</keyword>